<dbReference type="EMBL" id="KV013101">
    <property type="protein sequence ID" value="KZV24001.1"/>
    <property type="molecule type" value="Genomic_DNA"/>
</dbReference>
<name>A0A2Z7AQ14_9LAMI</name>
<feature type="region of interest" description="Disordered" evidence="2">
    <location>
        <begin position="1"/>
        <end position="32"/>
    </location>
</feature>
<proteinExistence type="predicted"/>
<keyword evidence="1" id="KW-0175">Coiled coil</keyword>
<protein>
    <submittedName>
        <fullName evidence="3">Spindle pole body component 110-like</fullName>
    </submittedName>
</protein>
<organism evidence="3 4">
    <name type="scientific">Dorcoceras hygrometricum</name>
    <dbReference type="NCBI Taxonomy" id="472368"/>
    <lineage>
        <taxon>Eukaryota</taxon>
        <taxon>Viridiplantae</taxon>
        <taxon>Streptophyta</taxon>
        <taxon>Embryophyta</taxon>
        <taxon>Tracheophyta</taxon>
        <taxon>Spermatophyta</taxon>
        <taxon>Magnoliopsida</taxon>
        <taxon>eudicotyledons</taxon>
        <taxon>Gunneridae</taxon>
        <taxon>Pentapetalae</taxon>
        <taxon>asterids</taxon>
        <taxon>lamiids</taxon>
        <taxon>Lamiales</taxon>
        <taxon>Gesneriaceae</taxon>
        <taxon>Didymocarpoideae</taxon>
        <taxon>Trichosporeae</taxon>
        <taxon>Loxocarpinae</taxon>
        <taxon>Dorcoceras</taxon>
    </lineage>
</organism>
<accession>A0A2Z7AQ14</accession>
<reference evidence="3 4" key="1">
    <citation type="journal article" date="2015" name="Proc. Natl. Acad. Sci. U.S.A.">
        <title>The resurrection genome of Boea hygrometrica: A blueprint for survival of dehydration.</title>
        <authorList>
            <person name="Xiao L."/>
            <person name="Yang G."/>
            <person name="Zhang L."/>
            <person name="Yang X."/>
            <person name="Zhao S."/>
            <person name="Ji Z."/>
            <person name="Zhou Q."/>
            <person name="Hu M."/>
            <person name="Wang Y."/>
            <person name="Chen M."/>
            <person name="Xu Y."/>
            <person name="Jin H."/>
            <person name="Xiao X."/>
            <person name="Hu G."/>
            <person name="Bao F."/>
            <person name="Hu Y."/>
            <person name="Wan P."/>
            <person name="Li L."/>
            <person name="Deng X."/>
            <person name="Kuang T."/>
            <person name="Xiang C."/>
            <person name="Zhu J.K."/>
            <person name="Oliver M.J."/>
            <person name="He Y."/>
        </authorList>
    </citation>
    <scope>NUCLEOTIDE SEQUENCE [LARGE SCALE GENOMIC DNA]</scope>
    <source>
        <strain evidence="4">cv. XS01</strain>
    </source>
</reference>
<dbReference type="AlphaFoldDB" id="A0A2Z7AQ14"/>
<sequence>MIAEDNKSAWADSDSEESSSGTSSSSESEDELQCLMDDDTDEVFDFSNLEFTREDLVKTLNDMVQEYKKLSQSFEEVKAEREIYATKAELIISSDMKDALSKLEIENEELKSRSQEMLYENQRLAGIISSWTKSSASLDKLHGTMKLSGDKIGLGYDGNYSVQQKPVVPQSWKDKV</sequence>
<keyword evidence="4" id="KW-1185">Reference proteome</keyword>
<evidence type="ECO:0000256" key="2">
    <source>
        <dbReference type="SAM" id="MobiDB-lite"/>
    </source>
</evidence>
<gene>
    <name evidence="3" type="ORF">F511_44349</name>
</gene>
<evidence type="ECO:0000313" key="3">
    <source>
        <dbReference type="EMBL" id="KZV24001.1"/>
    </source>
</evidence>
<feature type="coiled-coil region" evidence="1">
    <location>
        <begin position="53"/>
        <end position="120"/>
    </location>
</feature>
<dbReference type="Proteomes" id="UP000250235">
    <property type="component" value="Unassembled WGS sequence"/>
</dbReference>
<evidence type="ECO:0000256" key="1">
    <source>
        <dbReference type="SAM" id="Coils"/>
    </source>
</evidence>
<evidence type="ECO:0000313" key="4">
    <source>
        <dbReference type="Proteomes" id="UP000250235"/>
    </source>
</evidence>